<comment type="caution">
    <text evidence="1">The sequence shown here is derived from an EMBL/GenBank/DDBJ whole genome shotgun (WGS) entry which is preliminary data.</text>
</comment>
<organism evidence="1 2">
    <name type="scientific">Pedococcus ginsenosidimutans</name>
    <dbReference type="NCBI Taxonomy" id="490570"/>
    <lineage>
        <taxon>Bacteria</taxon>
        <taxon>Bacillati</taxon>
        <taxon>Actinomycetota</taxon>
        <taxon>Actinomycetes</taxon>
        <taxon>Micrococcales</taxon>
        <taxon>Intrasporangiaceae</taxon>
        <taxon>Pedococcus</taxon>
    </lineage>
</organism>
<evidence type="ECO:0000313" key="1">
    <source>
        <dbReference type="EMBL" id="GAA4709542.1"/>
    </source>
</evidence>
<gene>
    <name evidence="1" type="ORF">GCM10025782_01970</name>
</gene>
<name>A0ABP8XN09_9MICO</name>
<dbReference type="InterPro" id="IPR029062">
    <property type="entry name" value="Class_I_gatase-like"/>
</dbReference>
<keyword evidence="2" id="KW-1185">Reference proteome</keyword>
<evidence type="ECO:0008006" key="3">
    <source>
        <dbReference type="Google" id="ProtNLM"/>
    </source>
</evidence>
<proteinExistence type="predicted"/>
<sequence>MRTILLGPQRFMTTAGTALRSLGVDGPVATINAGWEEREDVVDELDTVLDGRAHHLRLYHRTFDVLAKDEVFAAAALAFRDRHDALLSLYRLRLHHSMEGVYDVVRRTREGEGRARGEVEGRSRVEGSGEPASFGAVDDAVEGVRHVDAWYAAQLKGLYADLDAAAPLDSSGVIAWHRGEISAALADSSALVLTGGHVGTLLRALRLFAIRIPDDLPVIAWSAGAMALTERVVLFHDFGPEGASEAEVYDRGLGRVRGVVALPHARRRLRLDDRDRCAVMARRFTDQHCVLLDDGTALELTADGGLPRGARILGIDGAVHELGAAAATSAPAGAQGATT</sequence>
<dbReference type="Gene3D" id="3.40.50.880">
    <property type="match status" value="1"/>
</dbReference>
<dbReference type="Proteomes" id="UP001500556">
    <property type="component" value="Unassembled WGS sequence"/>
</dbReference>
<dbReference type="EMBL" id="BAABLO010000001">
    <property type="protein sequence ID" value="GAA4709542.1"/>
    <property type="molecule type" value="Genomic_DNA"/>
</dbReference>
<protein>
    <recommendedName>
        <fullName evidence="3">Peptidase S51</fullName>
    </recommendedName>
</protein>
<dbReference type="RefSeq" id="WP_345500525.1">
    <property type="nucleotide sequence ID" value="NZ_BAABLO010000001.1"/>
</dbReference>
<evidence type="ECO:0000313" key="2">
    <source>
        <dbReference type="Proteomes" id="UP001500556"/>
    </source>
</evidence>
<dbReference type="SUPFAM" id="SSF52317">
    <property type="entry name" value="Class I glutamine amidotransferase-like"/>
    <property type="match status" value="1"/>
</dbReference>
<reference evidence="2" key="1">
    <citation type="journal article" date="2019" name="Int. J. Syst. Evol. Microbiol.">
        <title>The Global Catalogue of Microorganisms (GCM) 10K type strain sequencing project: providing services to taxonomists for standard genome sequencing and annotation.</title>
        <authorList>
            <consortium name="The Broad Institute Genomics Platform"/>
            <consortium name="The Broad Institute Genome Sequencing Center for Infectious Disease"/>
            <person name="Wu L."/>
            <person name="Ma J."/>
        </authorList>
    </citation>
    <scope>NUCLEOTIDE SEQUENCE [LARGE SCALE GENOMIC DNA]</scope>
    <source>
        <strain evidence="2">JCM 18961</strain>
    </source>
</reference>
<accession>A0ABP8XN09</accession>